<dbReference type="PROSITE" id="PS51671">
    <property type="entry name" value="ACT"/>
    <property type="match status" value="1"/>
</dbReference>
<dbReference type="Proteomes" id="UP000294678">
    <property type="component" value="Unassembled WGS sequence"/>
</dbReference>
<organism evidence="3 4">
    <name type="scientific">Hypnocyclicus thermotrophus</name>
    <dbReference type="NCBI Taxonomy" id="1627895"/>
    <lineage>
        <taxon>Bacteria</taxon>
        <taxon>Fusobacteriati</taxon>
        <taxon>Fusobacteriota</taxon>
        <taxon>Fusobacteriia</taxon>
        <taxon>Fusobacteriales</taxon>
        <taxon>Fusobacteriaceae</taxon>
        <taxon>Hypnocyclicus</taxon>
    </lineage>
</organism>
<evidence type="ECO:0000259" key="2">
    <source>
        <dbReference type="PROSITE" id="PS51671"/>
    </source>
</evidence>
<evidence type="ECO:0000313" key="4">
    <source>
        <dbReference type="Proteomes" id="UP000294678"/>
    </source>
</evidence>
<comment type="similarity">
    <text evidence="1">Belongs to the UPF0237 family.</text>
</comment>
<proteinExistence type="inferred from homology"/>
<evidence type="ECO:0000313" key="3">
    <source>
        <dbReference type="EMBL" id="TDT71596.1"/>
    </source>
</evidence>
<evidence type="ECO:0000256" key="1">
    <source>
        <dbReference type="HAMAP-Rule" id="MF_01054"/>
    </source>
</evidence>
<keyword evidence="4" id="KW-1185">Reference proteome</keyword>
<dbReference type="InterPro" id="IPR022986">
    <property type="entry name" value="UPF0237_ACT"/>
</dbReference>
<reference evidence="3 4" key="1">
    <citation type="submission" date="2019-03" db="EMBL/GenBank/DDBJ databases">
        <title>Genomic Encyclopedia of Type Strains, Phase IV (KMG-IV): sequencing the most valuable type-strain genomes for metagenomic binning, comparative biology and taxonomic classification.</title>
        <authorList>
            <person name="Goeker M."/>
        </authorList>
    </citation>
    <scope>NUCLEOTIDE SEQUENCE [LARGE SCALE GENOMIC DNA]</scope>
    <source>
        <strain evidence="3 4">DSM 100055</strain>
    </source>
</reference>
<dbReference type="HAMAP" id="MF_01054">
    <property type="entry name" value="UPF0237"/>
    <property type="match status" value="1"/>
</dbReference>
<dbReference type="InterPro" id="IPR050990">
    <property type="entry name" value="UPF0237/GcvR_regulator"/>
</dbReference>
<dbReference type="AlphaFoldDB" id="A0AA46I634"/>
<dbReference type="EMBL" id="SOBG01000003">
    <property type="protein sequence ID" value="TDT71596.1"/>
    <property type="molecule type" value="Genomic_DNA"/>
</dbReference>
<gene>
    <name evidence="3" type="ORF">EV215_0974</name>
</gene>
<protein>
    <recommendedName>
        <fullName evidence="1">UPF0237 protein EV215_0974</fullName>
    </recommendedName>
</protein>
<comment type="caution">
    <text evidence="3">The sequence shown here is derived from an EMBL/GenBank/DDBJ whole genome shotgun (WGS) entry which is preliminary data.</text>
</comment>
<dbReference type="SUPFAM" id="SSF55021">
    <property type="entry name" value="ACT-like"/>
    <property type="match status" value="1"/>
</dbReference>
<dbReference type="PANTHER" id="PTHR34875:SF6">
    <property type="entry name" value="UPF0237 PROTEIN MJ1558"/>
    <property type="match status" value="1"/>
</dbReference>
<accession>A0AA46I634</accession>
<dbReference type="NCBIfam" id="NF001220">
    <property type="entry name" value="PRK00194.1"/>
    <property type="match status" value="1"/>
</dbReference>
<dbReference type="InterPro" id="IPR002912">
    <property type="entry name" value="ACT_dom"/>
</dbReference>
<dbReference type="Pfam" id="PF13740">
    <property type="entry name" value="ACT_6"/>
    <property type="match status" value="1"/>
</dbReference>
<sequence>MQGKIVITVIGDDKVGIVSEVSLKLKELKCNIIDISQTIFENEIFAMIMLVEIKDSTFDFNKIKEKLKLLEEKIGVKVYVQHEDIFKAMHKI</sequence>
<dbReference type="RefSeq" id="WP_134112855.1">
    <property type="nucleotide sequence ID" value="NZ_SOBG01000003.1"/>
</dbReference>
<dbReference type="Gene3D" id="3.30.70.260">
    <property type="match status" value="1"/>
</dbReference>
<dbReference type="PANTHER" id="PTHR34875">
    <property type="entry name" value="UPF0237 PROTEIN MJ1558"/>
    <property type="match status" value="1"/>
</dbReference>
<feature type="domain" description="ACT" evidence="2">
    <location>
        <begin position="6"/>
        <end position="81"/>
    </location>
</feature>
<dbReference type="InterPro" id="IPR045865">
    <property type="entry name" value="ACT-like_dom_sf"/>
</dbReference>
<name>A0AA46I634_9FUSO</name>